<evidence type="ECO:0000313" key="2">
    <source>
        <dbReference type="Proteomes" id="UP000288429"/>
    </source>
</evidence>
<dbReference type="Gene3D" id="1.10.150.50">
    <property type="entry name" value="Transcription Factor, Ets-1"/>
    <property type="match status" value="1"/>
</dbReference>
<name>A0A428SE17_9HYPO</name>
<keyword evidence="2" id="KW-1185">Reference proteome</keyword>
<dbReference type="AlphaFoldDB" id="A0A428SE17"/>
<protein>
    <submittedName>
        <fullName evidence="1">Uncharacterized protein</fullName>
    </submittedName>
</protein>
<comment type="caution">
    <text evidence="1">The sequence shown here is derived from an EMBL/GenBank/DDBJ whole genome shotgun (WGS) entry which is preliminary data.</text>
</comment>
<gene>
    <name evidence="1" type="ORF">CDV31_016145</name>
</gene>
<dbReference type="EMBL" id="NIZV01000486">
    <property type="protein sequence ID" value="RSL88020.1"/>
    <property type="molecule type" value="Genomic_DNA"/>
</dbReference>
<dbReference type="InterPro" id="IPR013761">
    <property type="entry name" value="SAM/pointed_sf"/>
</dbReference>
<sequence>MATILSFPPEIWATIMALCDSSIDIRSLISASPNASRGFFTNKRSILKSHIKAIRARFGSIPAAALLAARLRHARQKEGFKDLDKEGAEKEVRSITIFSLTRSETDTEKFLMNRLGHLCALVIIITEAEWITSQYAPQAWNIYQNLNRHDLPLNTVNPDCQRTDMDLSLEERLKFFRAIFRFESYCQAFFRGEELLFKDDPDSRRVCFEEEARITEATNIVENFYSIVYYVYDQHWSLLGNVIEYLGATATAPPNGIEAIEMRSLKHESHLKGTNWALRQFHLCRFRYRTQLETHKYVHYLLSQGLSTLFELQRMSIEDLTSFTIAAFYRISLSQHPVVLMMSGIDLHRKGIVGGGGWMPWLYINSVSYRRDDGWRCGQTFWDQKRIDEEKIHGFMNRRCW</sequence>
<dbReference type="Proteomes" id="UP000288429">
    <property type="component" value="Unassembled WGS sequence"/>
</dbReference>
<organism evidence="1 2">
    <name type="scientific">Fusarium ambrosium</name>
    <dbReference type="NCBI Taxonomy" id="131363"/>
    <lineage>
        <taxon>Eukaryota</taxon>
        <taxon>Fungi</taxon>
        <taxon>Dikarya</taxon>
        <taxon>Ascomycota</taxon>
        <taxon>Pezizomycotina</taxon>
        <taxon>Sordariomycetes</taxon>
        <taxon>Hypocreomycetidae</taxon>
        <taxon>Hypocreales</taxon>
        <taxon>Nectriaceae</taxon>
        <taxon>Fusarium</taxon>
        <taxon>Fusarium solani species complex</taxon>
    </lineage>
</organism>
<evidence type="ECO:0000313" key="1">
    <source>
        <dbReference type="EMBL" id="RSL88020.1"/>
    </source>
</evidence>
<proteinExistence type="predicted"/>
<reference evidence="1 2" key="1">
    <citation type="submission" date="2017-06" db="EMBL/GenBank/DDBJ databases">
        <title>Cmopartive genomic analysis of Ambrosia Fusariam Clade fungi.</title>
        <authorList>
            <person name="Stajich J.E."/>
            <person name="Carrillo J."/>
            <person name="Kijimoto T."/>
            <person name="Eskalen A."/>
            <person name="O'Donnell K."/>
            <person name="Kasson M."/>
        </authorList>
    </citation>
    <scope>NUCLEOTIDE SEQUENCE [LARGE SCALE GENOMIC DNA]</scope>
    <source>
        <strain evidence="1 2">NRRL 20438</strain>
    </source>
</reference>
<accession>A0A428SE17</accession>